<evidence type="ECO:0000256" key="4">
    <source>
        <dbReference type="SAM" id="SignalP"/>
    </source>
</evidence>
<dbReference type="SMART" id="SM00935">
    <property type="entry name" value="OmpH"/>
    <property type="match status" value="1"/>
</dbReference>
<feature type="signal peptide" evidence="4">
    <location>
        <begin position="1"/>
        <end position="26"/>
    </location>
</feature>
<dbReference type="InterPro" id="IPR024930">
    <property type="entry name" value="Skp_dom_sf"/>
</dbReference>
<organism evidence="5 6">
    <name type="scientific">Fretibacterium fastidiosum</name>
    <dbReference type="NCBI Taxonomy" id="651822"/>
    <lineage>
        <taxon>Bacteria</taxon>
        <taxon>Thermotogati</taxon>
        <taxon>Synergistota</taxon>
        <taxon>Synergistia</taxon>
        <taxon>Synergistales</taxon>
        <taxon>Aminobacteriaceae</taxon>
        <taxon>Fretibacterium</taxon>
    </lineage>
</organism>
<sequence>MILKKSSFLCAAMLLFVLAVGSVSFAAQKPAATVPVEGVGVIDIDEVVNKHPGMANARQQAANLSRQKENEAKAAADKESDQAKKAQIIQQKRMELVKEQQALMDPIYRECQQAARDVAAKQNLTLVLNKSIVLIGGTDITQDVIQQLAKVAATKK</sequence>
<dbReference type="PANTHER" id="PTHR35089">
    <property type="entry name" value="CHAPERONE PROTEIN SKP"/>
    <property type="match status" value="1"/>
</dbReference>
<dbReference type="InterPro" id="IPR005632">
    <property type="entry name" value="Chaperone_Skp"/>
</dbReference>
<dbReference type="Gene3D" id="3.30.910.20">
    <property type="entry name" value="Skp domain"/>
    <property type="match status" value="1"/>
</dbReference>
<evidence type="ECO:0000256" key="2">
    <source>
        <dbReference type="ARBA" id="ARBA00022729"/>
    </source>
</evidence>
<dbReference type="RefSeq" id="WP_015556791.1">
    <property type="nucleotide sequence ID" value="NC_021038.1"/>
</dbReference>
<dbReference type="PANTHER" id="PTHR35089:SF1">
    <property type="entry name" value="CHAPERONE PROTEIN SKP"/>
    <property type="match status" value="1"/>
</dbReference>
<gene>
    <name evidence="5" type="ORF">SY1_17100</name>
</gene>
<reference evidence="6" key="1">
    <citation type="submission" date="2010-03" db="EMBL/GenBank/DDBJ databases">
        <title>The genome sequence of Synergistetes sp. SGP1.</title>
        <authorList>
            <consortium name="metaHIT consortium -- http://www.metahit.eu/"/>
            <person name="Pajon A."/>
            <person name="Turner K."/>
            <person name="Parkhill J."/>
            <person name="Wade W."/>
            <person name="Vartoukian S."/>
        </authorList>
    </citation>
    <scope>NUCLEOTIDE SEQUENCE [LARGE SCALE GENOMIC DNA]</scope>
    <source>
        <strain evidence="6">SGP1</strain>
    </source>
</reference>
<dbReference type="GO" id="GO:0050821">
    <property type="term" value="P:protein stabilization"/>
    <property type="evidence" value="ECO:0007669"/>
    <property type="project" value="TreeGrafter"/>
</dbReference>
<evidence type="ECO:0000313" key="5">
    <source>
        <dbReference type="EMBL" id="CBL28644.1"/>
    </source>
</evidence>
<feature type="region of interest" description="Disordered" evidence="3">
    <location>
        <begin position="57"/>
        <end position="82"/>
    </location>
</feature>
<feature type="compositionally biased region" description="Basic and acidic residues" evidence="3">
    <location>
        <begin position="66"/>
        <end position="82"/>
    </location>
</feature>
<proteinExistence type="inferred from homology"/>
<keyword evidence="2 4" id="KW-0732">Signal</keyword>
<dbReference type="SUPFAM" id="SSF111384">
    <property type="entry name" value="OmpH-like"/>
    <property type="match status" value="1"/>
</dbReference>
<name>A0AB94IY87_9BACT</name>
<feature type="chain" id="PRO_5044490772" evidence="4">
    <location>
        <begin position="27"/>
        <end position="156"/>
    </location>
</feature>
<evidence type="ECO:0000256" key="1">
    <source>
        <dbReference type="ARBA" id="ARBA00009091"/>
    </source>
</evidence>
<dbReference type="GO" id="GO:0051082">
    <property type="term" value="F:unfolded protein binding"/>
    <property type="evidence" value="ECO:0007669"/>
    <property type="project" value="InterPro"/>
</dbReference>
<accession>A0AB94IY87</accession>
<evidence type="ECO:0000313" key="6">
    <source>
        <dbReference type="Proteomes" id="UP000008957"/>
    </source>
</evidence>
<dbReference type="GO" id="GO:0005829">
    <property type="term" value="C:cytosol"/>
    <property type="evidence" value="ECO:0007669"/>
    <property type="project" value="TreeGrafter"/>
</dbReference>
<keyword evidence="6" id="KW-1185">Reference proteome</keyword>
<dbReference type="EMBL" id="FP929056">
    <property type="protein sequence ID" value="CBL28644.1"/>
    <property type="molecule type" value="Genomic_DNA"/>
</dbReference>
<dbReference type="Proteomes" id="UP000008957">
    <property type="component" value="Chromosome"/>
</dbReference>
<dbReference type="AlphaFoldDB" id="A0AB94IY87"/>
<dbReference type="KEGG" id="sbr:SY1_17100"/>
<protein>
    <submittedName>
        <fullName evidence="5">Outer membrane protein (OmpH-like)</fullName>
    </submittedName>
</protein>
<comment type="similarity">
    <text evidence="1">Belongs to the Skp family.</text>
</comment>
<dbReference type="Pfam" id="PF03938">
    <property type="entry name" value="OmpH"/>
    <property type="match status" value="1"/>
</dbReference>
<reference evidence="5 6" key="2">
    <citation type="submission" date="2010-03" db="EMBL/GenBank/DDBJ databases">
        <authorList>
            <person name="Pajon A."/>
        </authorList>
    </citation>
    <scope>NUCLEOTIDE SEQUENCE [LARGE SCALE GENOMIC DNA]</scope>
    <source>
        <strain evidence="5 6">SGP1</strain>
    </source>
</reference>
<evidence type="ECO:0000256" key="3">
    <source>
        <dbReference type="SAM" id="MobiDB-lite"/>
    </source>
</evidence>